<proteinExistence type="predicted"/>
<dbReference type="OrthoDB" id="1807857at2"/>
<dbReference type="EMBL" id="FNFO01000012">
    <property type="protein sequence ID" value="SDM32569.1"/>
    <property type="molecule type" value="Genomic_DNA"/>
</dbReference>
<dbReference type="InterPro" id="IPR052362">
    <property type="entry name" value="HTH-GbsR_regulator"/>
</dbReference>
<dbReference type="InterPro" id="IPR036390">
    <property type="entry name" value="WH_DNA-bd_sf"/>
</dbReference>
<keyword evidence="3" id="KW-0804">Transcription</keyword>
<protein>
    <submittedName>
        <fullName evidence="4">DNA-binding transcriptional regulator GbsR, MarR family</fullName>
    </submittedName>
</protein>
<keyword evidence="1" id="KW-0805">Transcription regulation</keyword>
<gene>
    <name evidence="4" type="ORF">SAMN05421823_11293</name>
</gene>
<evidence type="ECO:0000256" key="2">
    <source>
        <dbReference type="ARBA" id="ARBA00023125"/>
    </source>
</evidence>
<sequence>MTEEARMKFAEEAGLLFENAGLTRMAGRLYGYLLVAEQEQVSFNALIQKLQASKSSISLSTRMLQQAMFIEAVTLPGDRKTYFRVRSNFMEMFQKSAAETARFKSLFGRALELRVDATDDVGKYLKEAHHFYSWIENQMPDLIERWKRERERL</sequence>
<evidence type="ECO:0000313" key="5">
    <source>
        <dbReference type="Proteomes" id="UP000198510"/>
    </source>
</evidence>
<evidence type="ECO:0000256" key="1">
    <source>
        <dbReference type="ARBA" id="ARBA00023015"/>
    </source>
</evidence>
<dbReference type="STRING" id="1075417.SAMN05421823_11293"/>
<dbReference type="SUPFAM" id="SSF46785">
    <property type="entry name" value="Winged helix' DNA-binding domain"/>
    <property type="match status" value="1"/>
</dbReference>
<evidence type="ECO:0000313" key="4">
    <source>
        <dbReference type="EMBL" id="SDM32569.1"/>
    </source>
</evidence>
<dbReference type="AlphaFoldDB" id="A0A1G9SAX3"/>
<accession>A0A1G9SAX3</accession>
<keyword evidence="2 4" id="KW-0238">DNA-binding</keyword>
<dbReference type="PANTHER" id="PTHR38465">
    <property type="entry name" value="HTH-TYPE TRANSCRIPTIONAL REGULATOR MJ1563-RELATED"/>
    <property type="match status" value="1"/>
</dbReference>
<dbReference type="GO" id="GO:0003677">
    <property type="term" value="F:DNA binding"/>
    <property type="evidence" value="ECO:0007669"/>
    <property type="project" value="UniProtKB-KW"/>
</dbReference>
<name>A0A1G9SAX3_9BACT</name>
<dbReference type="Gene3D" id="1.10.10.10">
    <property type="entry name" value="Winged helix-like DNA-binding domain superfamily/Winged helix DNA-binding domain"/>
    <property type="match status" value="1"/>
</dbReference>
<dbReference type="InterPro" id="IPR036388">
    <property type="entry name" value="WH-like_DNA-bd_sf"/>
</dbReference>
<keyword evidence="5" id="KW-1185">Reference proteome</keyword>
<evidence type="ECO:0000256" key="3">
    <source>
        <dbReference type="ARBA" id="ARBA00023163"/>
    </source>
</evidence>
<dbReference type="Gene3D" id="1.10.287.160">
    <property type="entry name" value="HR1 repeat"/>
    <property type="match status" value="1"/>
</dbReference>
<reference evidence="4 5" key="1">
    <citation type="submission" date="2016-10" db="EMBL/GenBank/DDBJ databases">
        <authorList>
            <person name="de Groot N.N."/>
        </authorList>
    </citation>
    <scope>NUCLEOTIDE SEQUENCE [LARGE SCALE GENOMIC DNA]</scope>
    <source>
        <strain evidence="4 5">DSM 25186</strain>
    </source>
</reference>
<organism evidence="4 5">
    <name type="scientific">Catalinimonas alkaloidigena</name>
    <dbReference type="NCBI Taxonomy" id="1075417"/>
    <lineage>
        <taxon>Bacteria</taxon>
        <taxon>Pseudomonadati</taxon>
        <taxon>Bacteroidota</taxon>
        <taxon>Cytophagia</taxon>
        <taxon>Cytophagales</taxon>
        <taxon>Catalimonadaceae</taxon>
        <taxon>Catalinimonas</taxon>
    </lineage>
</organism>
<dbReference type="Proteomes" id="UP000198510">
    <property type="component" value="Unassembled WGS sequence"/>
</dbReference>
<dbReference type="PANTHER" id="PTHR38465:SF2">
    <property type="entry name" value="HTH-TYPE TRANSCRIPTIONAL REGULATOR MMPR5"/>
    <property type="match status" value="1"/>
</dbReference>